<protein>
    <submittedName>
        <fullName evidence="2">Cation transporter</fullName>
    </submittedName>
</protein>
<organism evidence="2 3">
    <name type="scientific">Candidatus Avacidaminococcus intestinavium</name>
    <dbReference type="NCBI Taxonomy" id="2840684"/>
    <lineage>
        <taxon>Bacteria</taxon>
        <taxon>Bacillati</taxon>
        <taxon>Bacillota</taxon>
        <taxon>Negativicutes</taxon>
        <taxon>Acidaminococcales</taxon>
        <taxon>Acidaminococcaceae</taxon>
        <taxon>Acidaminococcaceae incertae sedis</taxon>
        <taxon>Candidatus Avacidaminococcus</taxon>
    </lineage>
</organism>
<reference evidence="2" key="2">
    <citation type="journal article" date="2021" name="PeerJ">
        <title>Extensive microbial diversity within the chicken gut microbiome revealed by metagenomics and culture.</title>
        <authorList>
            <person name="Gilroy R."/>
            <person name="Ravi A."/>
            <person name="Getino M."/>
            <person name="Pursley I."/>
            <person name="Horton D.L."/>
            <person name="Alikhan N.F."/>
            <person name="Baker D."/>
            <person name="Gharbi K."/>
            <person name="Hall N."/>
            <person name="Watson M."/>
            <person name="Adriaenssens E.M."/>
            <person name="Foster-Nyarko E."/>
            <person name="Jarju S."/>
            <person name="Secka A."/>
            <person name="Antonio M."/>
            <person name="Oren A."/>
            <person name="Chaudhuri R.R."/>
            <person name="La Ragione R."/>
            <person name="Hildebrand F."/>
            <person name="Pallen M.J."/>
        </authorList>
    </citation>
    <scope>NUCLEOTIDE SEQUENCE</scope>
    <source>
        <strain evidence="2">CHK160-1198</strain>
    </source>
</reference>
<evidence type="ECO:0000313" key="3">
    <source>
        <dbReference type="Proteomes" id="UP000824099"/>
    </source>
</evidence>
<dbReference type="PROSITE" id="PS50846">
    <property type="entry name" value="HMA_2"/>
    <property type="match status" value="1"/>
</dbReference>
<dbReference type="CDD" id="cd00371">
    <property type="entry name" value="HMA"/>
    <property type="match status" value="1"/>
</dbReference>
<dbReference type="GO" id="GO:0046872">
    <property type="term" value="F:metal ion binding"/>
    <property type="evidence" value="ECO:0007669"/>
    <property type="project" value="InterPro"/>
</dbReference>
<comment type="caution">
    <text evidence="2">The sequence shown here is derived from an EMBL/GenBank/DDBJ whole genome shotgun (WGS) entry which is preliminary data.</text>
</comment>
<dbReference type="SUPFAM" id="SSF55008">
    <property type="entry name" value="HMA, heavy metal-associated domain"/>
    <property type="match status" value="1"/>
</dbReference>
<evidence type="ECO:0000313" key="2">
    <source>
        <dbReference type="EMBL" id="HIU63740.1"/>
    </source>
</evidence>
<name>A0A9D1SKY3_9FIRM</name>
<proteinExistence type="predicted"/>
<feature type="domain" description="HMA" evidence="1">
    <location>
        <begin position="1"/>
        <end position="69"/>
    </location>
</feature>
<gene>
    <name evidence="2" type="ORF">IAB06_01690</name>
</gene>
<dbReference type="Proteomes" id="UP000824099">
    <property type="component" value="Unassembled WGS sequence"/>
</dbReference>
<evidence type="ECO:0000259" key="1">
    <source>
        <dbReference type="PROSITE" id="PS50846"/>
    </source>
</evidence>
<accession>A0A9D1SKY3</accession>
<sequence length="73" mass="8168">MKKSFRLENLGCAHCATQMEEAINKLPEVQSASINFMTTKLIVELEKEHLATVVTAVQKIIKDIEPDVELVKA</sequence>
<dbReference type="Gene3D" id="3.30.70.100">
    <property type="match status" value="1"/>
</dbReference>
<reference evidence="2" key="1">
    <citation type="submission" date="2020-10" db="EMBL/GenBank/DDBJ databases">
        <authorList>
            <person name="Gilroy R."/>
        </authorList>
    </citation>
    <scope>NUCLEOTIDE SEQUENCE</scope>
    <source>
        <strain evidence="2">CHK160-1198</strain>
    </source>
</reference>
<dbReference type="EMBL" id="DVNI01000024">
    <property type="protein sequence ID" value="HIU63740.1"/>
    <property type="molecule type" value="Genomic_DNA"/>
</dbReference>
<dbReference type="Pfam" id="PF00403">
    <property type="entry name" value="HMA"/>
    <property type="match status" value="1"/>
</dbReference>
<dbReference type="AlphaFoldDB" id="A0A9D1SKY3"/>
<dbReference type="InterPro" id="IPR036163">
    <property type="entry name" value="HMA_dom_sf"/>
</dbReference>
<dbReference type="InterPro" id="IPR006121">
    <property type="entry name" value="HMA_dom"/>
</dbReference>